<feature type="non-terminal residue" evidence="10">
    <location>
        <position position="1"/>
    </location>
</feature>
<evidence type="ECO:0000256" key="2">
    <source>
        <dbReference type="ARBA" id="ARBA00010752"/>
    </source>
</evidence>
<reference evidence="10" key="1">
    <citation type="journal article" date="2015" name="Nature">
        <title>Complex archaea that bridge the gap between prokaryotes and eukaryotes.</title>
        <authorList>
            <person name="Spang A."/>
            <person name="Saw J.H."/>
            <person name="Jorgensen S.L."/>
            <person name="Zaremba-Niedzwiedzka K."/>
            <person name="Martijn J."/>
            <person name="Lind A.E."/>
            <person name="van Eijk R."/>
            <person name="Schleper C."/>
            <person name="Guy L."/>
            <person name="Ettema T.J."/>
        </authorList>
    </citation>
    <scope>NUCLEOTIDE SEQUENCE</scope>
</reference>
<keyword evidence="4" id="KW-0808">Transferase</keyword>
<comment type="similarity">
    <text evidence="2">Belongs to the beta sliding clamp family.</text>
</comment>
<evidence type="ECO:0000256" key="8">
    <source>
        <dbReference type="ARBA" id="ARBA00023125"/>
    </source>
</evidence>
<keyword evidence="7" id="KW-0239">DNA-directed DNA polymerase</keyword>
<evidence type="ECO:0000256" key="1">
    <source>
        <dbReference type="ARBA" id="ARBA00004496"/>
    </source>
</evidence>
<dbReference type="GO" id="GO:0008408">
    <property type="term" value="F:3'-5' exonuclease activity"/>
    <property type="evidence" value="ECO:0007669"/>
    <property type="project" value="InterPro"/>
</dbReference>
<evidence type="ECO:0000313" key="10">
    <source>
        <dbReference type="EMBL" id="KKK98799.1"/>
    </source>
</evidence>
<dbReference type="Gene3D" id="3.70.10.10">
    <property type="match status" value="1"/>
</dbReference>
<protein>
    <recommendedName>
        <fullName evidence="9">DNA polymerase III beta sliding clamp C-terminal domain-containing protein</fullName>
    </recommendedName>
</protein>
<evidence type="ECO:0000256" key="6">
    <source>
        <dbReference type="ARBA" id="ARBA00022705"/>
    </source>
</evidence>
<dbReference type="AlphaFoldDB" id="A0A0F9C8T3"/>
<keyword evidence="5" id="KW-0548">Nucleotidyltransferase</keyword>
<sequence>GKSDSKGLGALPLHVDPRKLYKLLTACKVSNGDIVELIAGESGGMVVEIGERTFQLPIADPNNWPEQPELSGPVATVEVDDIEPLSYTARAMSTDETRYNMRGVYFDSDCLVATNTHILIRAPHPKGSQKPMIVPAAVVQALLNTKPASYAVSAFEQYTVFETPDGHKIIGRNSEGQFPNYKQVIPTDTATASITGPSENWVETMKTVGAIVEGRVKGFKLSVTPKEPLVFESSDGEGAEYSEKIKWATVTGEVKPIGFNTEYVLTCLQGETATLSLGAGPNDPARITSERDGYLAVIMPMRV</sequence>
<evidence type="ECO:0000256" key="4">
    <source>
        <dbReference type="ARBA" id="ARBA00022679"/>
    </source>
</evidence>
<dbReference type="InterPro" id="IPR046938">
    <property type="entry name" value="DNA_clamp_sf"/>
</dbReference>
<comment type="caution">
    <text evidence="10">The sequence shown here is derived from an EMBL/GenBank/DDBJ whole genome shotgun (WGS) entry which is preliminary data.</text>
</comment>
<keyword evidence="6" id="KW-0235">DNA replication</keyword>
<organism evidence="10">
    <name type="scientific">marine sediment metagenome</name>
    <dbReference type="NCBI Taxonomy" id="412755"/>
    <lineage>
        <taxon>unclassified sequences</taxon>
        <taxon>metagenomes</taxon>
        <taxon>ecological metagenomes</taxon>
    </lineage>
</organism>
<dbReference type="SUPFAM" id="SSF55979">
    <property type="entry name" value="DNA clamp"/>
    <property type="match status" value="2"/>
</dbReference>
<dbReference type="PANTHER" id="PTHR30478">
    <property type="entry name" value="DNA POLYMERASE III SUBUNIT BETA"/>
    <property type="match status" value="1"/>
</dbReference>
<dbReference type="CDD" id="cd00140">
    <property type="entry name" value="beta_clamp"/>
    <property type="match status" value="1"/>
</dbReference>
<dbReference type="GO" id="GO:0003677">
    <property type="term" value="F:DNA binding"/>
    <property type="evidence" value="ECO:0007669"/>
    <property type="project" value="UniProtKB-KW"/>
</dbReference>
<accession>A0A0F9C8T3</accession>
<feature type="domain" description="DNA polymerase III beta sliding clamp C-terminal" evidence="9">
    <location>
        <begin position="182"/>
        <end position="302"/>
    </location>
</feature>
<gene>
    <name evidence="10" type="ORF">LCGC14_2639160</name>
</gene>
<dbReference type="Pfam" id="PF02768">
    <property type="entry name" value="DNA_pol3_beta_3"/>
    <property type="match status" value="1"/>
</dbReference>
<evidence type="ECO:0000259" key="9">
    <source>
        <dbReference type="Pfam" id="PF02768"/>
    </source>
</evidence>
<comment type="subcellular location">
    <subcellularLocation>
        <location evidence="1">Cytoplasm</location>
    </subcellularLocation>
</comment>
<dbReference type="GO" id="GO:0003887">
    <property type="term" value="F:DNA-directed DNA polymerase activity"/>
    <property type="evidence" value="ECO:0007669"/>
    <property type="project" value="UniProtKB-KW"/>
</dbReference>
<dbReference type="InterPro" id="IPR001001">
    <property type="entry name" value="DNA_polIII_beta"/>
</dbReference>
<evidence type="ECO:0000256" key="7">
    <source>
        <dbReference type="ARBA" id="ARBA00022932"/>
    </source>
</evidence>
<evidence type="ECO:0000256" key="3">
    <source>
        <dbReference type="ARBA" id="ARBA00022490"/>
    </source>
</evidence>
<dbReference type="InterPro" id="IPR022635">
    <property type="entry name" value="DNA_polIII_beta_C"/>
</dbReference>
<keyword evidence="8" id="KW-0238">DNA-binding</keyword>
<dbReference type="GO" id="GO:0006271">
    <property type="term" value="P:DNA strand elongation involved in DNA replication"/>
    <property type="evidence" value="ECO:0007669"/>
    <property type="project" value="TreeGrafter"/>
</dbReference>
<dbReference type="GO" id="GO:0005737">
    <property type="term" value="C:cytoplasm"/>
    <property type="evidence" value="ECO:0007669"/>
    <property type="project" value="UniProtKB-SubCell"/>
</dbReference>
<dbReference type="SMART" id="SM00480">
    <property type="entry name" value="POL3Bc"/>
    <property type="match status" value="1"/>
</dbReference>
<dbReference type="Gene3D" id="3.10.150.10">
    <property type="entry name" value="DNA Polymerase III, subunit A, domain 2"/>
    <property type="match status" value="1"/>
</dbReference>
<dbReference type="PANTHER" id="PTHR30478:SF0">
    <property type="entry name" value="BETA SLIDING CLAMP"/>
    <property type="match status" value="1"/>
</dbReference>
<proteinExistence type="inferred from homology"/>
<evidence type="ECO:0000256" key="5">
    <source>
        <dbReference type="ARBA" id="ARBA00022695"/>
    </source>
</evidence>
<name>A0A0F9C8T3_9ZZZZ</name>
<keyword evidence="3" id="KW-0963">Cytoplasm</keyword>
<dbReference type="EMBL" id="LAZR01045468">
    <property type="protein sequence ID" value="KKK98799.1"/>
    <property type="molecule type" value="Genomic_DNA"/>
</dbReference>
<dbReference type="GO" id="GO:0009360">
    <property type="term" value="C:DNA polymerase III complex"/>
    <property type="evidence" value="ECO:0007669"/>
    <property type="project" value="InterPro"/>
</dbReference>